<dbReference type="Proteomes" id="UP000217507">
    <property type="component" value="Chromosome"/>
</dbReference>
<evidence type="ECO:0000313" key="2">
    <source>
        <dbReference type="Proteomes" id="UP000217507"/>
    </source>
</evidence>
<proteinExistence type="predicted"/>
<sequence length="29" mass="3275">MIDADESAHSHVYMSEFTGNEHSYDCSLV</sequence>
<protein>
    <submittedName>
        <fullName evidence="1">Uncharacterized protein</fullName>
    </submittedName>
</protein>
<accession>A0A1Z4KJ37</accession>
<gene>
    <name evidence="1" type="ORF">NIES23_17800</name>
</gene>
<evidence type="ECO:0000313" key="1">
    <source>
        <dbReference type="EMBL" id="BAY68990.1"/>
    </source>
</evidence>
<reference evidence="1 2" key="1">
    <citation type="submission" date="2017-06" db="EMBL/GenBank/DDBJ databases">
        <title>Genome sequencing of cyanobaciteial culture collection at National Institute for Environmental Studies (NIES).</title>
        <authorList>
            <person name="Hirose Y."/>
            <person name="Shimura Y."/>
            <person name="Fujisawa T."/>
            <person name="Nakamura Y."/>
            <person name="Kawachi M."/>
        </authorList>
    </citation>
    <scope>NUCLEOTIDE SEQUENCE [LARGE SCALE GENOMIC DNA]</scope>
    <source>
        <strain evidence="1 2">NIES-23</strain>
    </source>
</reference>
<name>A0A1Z4KJ37_ANAVA</name>
<dbReference type="AlphaFoldDB" id="A0A1Z4KJ37"/>
<organism evidence="1 2">
    <name type="scientific">Trichormus variabilis NIES-23</name>
    <dbReference type="NCBI Taxonomy" id="1973479"/>
    <lineage>
        <taxon>Bacteria</taxon>
        <taxon>Bacillati</taxon>
        <taxon>Cyanobacteriota</taxon>
        <taxon>Cyanophyceae</taxon>
        <taxon>Nostocales</taxon>
        <taxon>Nostocaceae</taxon>
        <taxon>Trichormus</taxon>
    </lineage>
</organism>
<dbReference type="EMBL" id="AP018216">
    <property type="protein sequence ID" value="BAY68990.1"/>
    <property type="molecule type" value="Genomic_DNA"/>
</dbReference>